<protein>
    <submittedName>
        <fullName evidence="2">44_t:CDS:1</fullName>
    </submittedName>
</protein>
<dbReference type="OrthoDB" id="1696305at2759"/>
<feature type="domain" description="G" evidence="1">
    <location>
        <begin position="222"/>
        <end position="303"/>
    </location>
</feature>
<evidence type="ECO:0000313" key="3">
    <source>
        <dbReference type="Proteomes" id="UP000789706"/>
    </source>
</evidence>
<keyword evidence="3" id="KW-1185">Reference proteome</keyword>
<dbReference type="PANTHER" id="PTHR46406:SF1">
    <property type="entry name" value="NITRIC OXIDE-ASSOCIATED PROTEIN 1"/>
    <property type="match status" value="1"/>
</dbReference>
<dbReference type="Proteomes" id="UP000789706">
    <property type="component" value="Unassembled WGS sequence"/>
</dbReference>
<dbReference type="SUPFAM" id="SSF52540">
    <property type="entry name" value="P-loop containing nucleoside triphosphate hydrolases"/>
    <property type="match status" value="1"/>
</dbReference>
<evidence type="ECO:0000313" key="2">
    <source>
        <dbReference type="EMBL" id="CAG8471570.1"/>
    </source>
</evidence>
<dbReference type="EMBL" id="CAJVPK010000195">
    <property type="protein sequence ID" value="CAG8471570.1"/>
    <property type="molecule type" value="Genomic_DNA"/>
</dbReference>
<gene>
    <name evidence="2" type="ORF">DEBURN_LOCUS3185</name>
</gene>
<proteinExistence type="predicted"/>
<accession>A0A9N8VZ97</accession>
<organism evidence="2 3">
    <name type="scientific">Diversispora eburnea</name>
    <dbReference type="NCBI Taxonomy" id="1213867"/>
    <lineage>
        <taxon>Eukaryota</taxon>
        <taxon>Fungi</taxon>
        <taxon>Fungi incertae sedis</taxon>
        <taxon>Mucoromycota</taxon>
        <taxon>Glomeromycotina</taxon>
        <taxon>Glomeromycetes</taxon>
        <taxon>Diversisporales</taxon>
        <taxon>Diversisporaceae</taxon>
        <taxon>Diversispora</taxon>
    </lineage>
</organism>
<dbReference type="Gene3D" id="3.40.50.300">
    <property type="entry name" value="P-loop containing nucleotide triphosphate hydrolases"/>
    <property type="match status" value="1"/>
</dbReference>
<reference evidence="2" key="1">
    <citation type="submission" date="2021-06" db="EMBL/GenBank/DDBJ databases">
        <authorList>
            <person name="Kallberg Y."/>
            <person name="Tangrot J."/>
            <person name="Rosling A."/>
        </authorList>
    </citation>
    <scope>NUCLEOTIDE SEQUENCE</scope>
    <source>
        <strain evidence="2">AZ414A</strain>
    </source>
</reference>
<dbReference type="CDD" id="cd01855">
    <property type="entry name" value="YqeH"/>
    <property type="match status" value="1"/>
</dbReference>
<comment type="caution">
    <text evidence="2">The sequence shown here is derived from an EMBL/GenBank/DDBJ whole genome shotgun (WGS) entry which is preliminary data.</text>
</comment>
<dbReference type="GO" id="GO:0005525">
    <property type="term" value="F:GTP binding"/>
    <property type="evidence" value="ECO:0007669"/>
    <property type="project" value="InterPro"/>
</dbReference>
<dbReference type="Pfam" id="PF01926">
    <property type="entry name" value="MMR_HSR1"/>
    <property type="match status" value="1"/>
</dbReference>
<sequence>MISKNSPKFFCLSSKFQKGFIEKTRIQSRNYIISKFQFGFESIFKIFETSKKPSLSSLLLLDKFDNNSLPPSSFIPSDPRIKSEHCPGCGAKFQTRDRSKPVVTEEWQESVTSERSFLSYLKKKDDAIIITVVDIFDFPGTLLEHLDELIGTKNPNILVANKSDLLPKDFNETRIKLWLRTISEKLGFKNIHDVFLTSAKKNWRIQELSETIAAIRSGFDDIYLIGCANVGKSELINSFLRNTVEEGWRHKVTSSPIPGTTIGMIGLPLTLFGTTFGYNPKGFHFPQESKYLYDTPGIINKKQLVNLLNEDELKMVIPQKMIKPLTYYIFPGKSLFLGGLARIDYVEGDKPIRITIFSRLNPHVTSIRRADEMCQSMAVGDKTFLEPPIINSVKRRIEPFPPLVRGIKRHALKGLRGTTMSLKDIVFSGIGWASFGGSYERAIIDVWSPNGTGIYFRDKPLLPFEFKNDENTNNRIKWIVLYLM</sequence>
<dbReference type="InterPro" id="IPR052807">
    <property type="entry name" value="Mito_transl_resp_regulator"/>
</dbReference>
<dbReference type="InterPro" id="IPR006073">
    <property type="entry name" value="GTP-bd"/>
</dbReference>
<name>A0A9N8VZ97_9GLOM</name>
<dbReference type="InterPro" id="IPR027417">
    <property type="entry name" value="P-loop_NTPase"/>
</dbReference>
<dbReference type="PANTHER" id="PTHR46406">
    <property type="entry name" value="NITRIC OXIDE-ASSOCIATED PROTEIN 1"/>
    <property type="match status" value="1"/>
</dbReference>
<evidence type="ECO:0000259" key="1">
    <source>
        <dbReference type="Pfam" id="PF01926"/>
    </source>
</evidence>
<dbReference type="AlphaFoldDB" id="A0A9N8VZ97"/>